<dbReference type="Proteomes" id="UP000001916">
    <property type="component" value="Chromosome"/>
</dbReference>
<organism evidence="1 2">
    <name type="scientific">Allomeiothermus silvanus (strain ATCC 700542 / DSM 9946 / NBRC 106475 / NCIMB 13440 / VI-R2)</name>
    <name type="common">Thermus silvanus</name>
    <dbReference type="NCBI Taxonomy" id="526227"/>
    <lineage>
        <taxon>Bacteria</taxon>
        <taxon>Thermotogati</taxon>
        <taxon>Deinococcota</taxon>
        <taxon>Deinococci</taxon>
        <taxon>Thermales</taxon>
        <taxon>Thermaceae</taxon>
        <taxon>Allomeiothermus</taxon>
    </lineage>
</organism>
<reference evidence="1 2" key="1">
    <citation type="journal article" date="2010" name="Stand. Genomic Sci.">
        <title>Complete genome sequence of Meiothermus silvanus type strain (VI-R2).</title>
        <authorList>
            <person name="Sikorski J."/>
            <person name="Tindall B.J."/>
            <person name="Lowry S."/>
            <person name="Lucas S."/>
            <person name="Nolan M."/>
            <person name="Copeland A."/>
            <person name="Glavina Del Rio T."/>
            <person name="Tice H."/>
            <person name="Cheng J.F."/>
            <person name="Han C."/>
            <person name="Pitluck S."/>
            <person name="Liolios K."/>
            <person name="Ivanova N."/>
            <person name="Mavromatis K."/>
            <person name="Mikhailova N."/>
            <person name="Pati A."/>
            <person name="Goodwin L."/>
            <person name="Chen A."/>
            <person name="Palaniappan K."/>
            <person name="Land M."/>
            <person name="Hauser L."/>
            <person name="Chang Y.J."/>
            <person name="Jeffries C.D."/>
            <person name="Rohde M."/>
            <person name="Goker M."/>
            <person name="Woyke T."/>
            <person name="Bristow J."/>
            <person name="Eisen J.A."/>
            <person name="Markowitz V."/>
            <person name="Hugenholtz P."/>
            <person name="Kyrpides N.C."/>
            <person name="Klenk H.P."/>
            <person name="Lapidus A."/>
        </authorList>
    </citation>
    <scope>NUCLEOTIDE SEQUENCE [LARGE SCALE GENOMIC DNA]</scope>
    <source>
        <strain evidence="2">ATCC 700542 / DSM 9946 / VI-R2</strain>
    </source>
</reference>
<evidence type="ECO:0000313" key="2">
    <source>
        <dbReference type="Proteomes" id="UP000001916"/>
    </source>
</evidence>
<dbReference type="HOGENOM" id="CLU_1842752_0_0_0"/>
<protein>
    <submittedName>
        <fullName evidence="1">Uncharacterized protein</fullName>
    </submittedName>
</protein>
<dbReference type="OrthoDB" id="26389at2"/>
<dbReference type="KEGG" id="msv:Mesil_1906"/>
<evidence type="ECO:0000313" key="1">
    <source>
        <dbReference type="EMBL" id="ADH63781.1"/>
    </source>
</evidence>
<proteinExistence type="predicted"/>
<accession>D7BGG5</accession>
<sequence length="146" mass="17052">MAGNLERWRAEHTAKYLWWVAHGVRGWQSDRISYAPETDRLAARPKQPGYLVIQVMALPEIGIDRHTLRLWRSDYQALLDRTDPAIKDEWAAFLHRARWSSLWYFDARNRRIRPGNEHRGLTAWTLELGRLAEVLPGGKPATQQNI</sequence>
<gene>
    <name evidence="1" type="ordered locus">Mesil_1906</name>
</gene>
<dbReference type="STRING" id="526227.Mesil_1906"/>
<name>D7BGG5_ALLS1</name>
<keyword evidence="2" id="KW-1185">Reference proteome</keyword>
<dbReference type="EMBL" id="CP002042">
    <property type="protein sequence ID" value="ADH63781.1"/>
    <property type="molecule type" value="Genomic_DNA"/>
</dbReference>
<dbReference type="RefSeq" id="WP_013158337.1">
    <property type="nucleotide sequence ID" value="NC_014212.1"/>
</dbReference>
<dbReference type="AlphaFoldDB" id="D7BGG5"/>